<dbReference type="InterPro" id="IPR028082">
    <property type="entry name" value="Peripla_BP_I"/>
</dbReference>
<dbReference type="SUPFAM" id="SSF53822">
    <property type="entry name" value="Periplasmic binding protein-like I"/>
    <property type="match status" value="1"/>
</dbReference>
<sequence length="401" mass="43106">MRHYHIIAAAIALGLGTPAAAAPRVSGDVVRIGFLTDLSGVYSDIDGPGGVEAIRMAIAAAGGSIDGKRIELLVADHQNKADIAAGKAREWFDQHGVDMLIGGTNSGTSLAMAHVAAKKRRVFIAVGAGTTRLTNEDCSRYTIHYAFDTLALARGTAAALTRQGEKSWYFISVDYAYGVQMLKDASAVIEAAGGAVAGSVRFPLAVSDFSSYLLQAQASKAQVLGLITAGSDTINAIKAANAFGIGRSMKLAGLAIFISDIHTLGLHLTQGMYVTDGWYWDQSPASRAWSARYFAKMKRMPTMLQAGDYSAALQYLQAVKAIGSDDPDKVLAYLKRTTLSDMFTSSGTIRPDGRMVHDMYLMQVKAPSQSMYPWDYYKVLQTIRGDDAFTARAETRCALWK</sequence>
<evidence type="ECO:0000313" key="5">
    <source>
        <dbReference type="EMBL" id="SFU83176.1"/>
    </source>
</evidence>
<reference evidence="6" key="1">
    <citation type="submission" date="2016-10" db="EMBL/GenBank/DDBJ databases">
        <authorList>
            <person name="Varghese N."/>
            <person name="Submissions S."/>
        </authorList>
    </citation>
    <scope>NUCLEOTIDE SEQUENCE [LARGE SCALE GENOMIC DNA]</scope>
    <source>
        <strain evidence="6">CGMCC 1.11014</strain>
    </source>
</reference>
<dbReference type="CDD" id="cd06327">
    <property type="entry name" value="PBP1_SBP-like"/>
    <property type="match status" value="1"/>
</dbReference>
<evidence type="ECO:0000313" key="6">
    <source>
        <dbReference type="Proteomes" id="UP000199391"/>
    </source>
</evidence>
<dbReference type="STRING" id="1035707.SAMN05216552_101118"/>
<dbReference type="AlphaFoldDB" id="A0A1I7JDA0"/>
<dbReference type="OrthoDB" id="8887944at2"/>
<name>A0A1I7JDA0_9BURK</name>
<dbReference type="EMBL" id="FPBO01000011">
    <property type="protein sequence ID" value="SFU83176.1"/>
    <property type="molecule type" value="Genomic_DNA"/>
</dbReference>
<evidence type="ECO:0000259" key="4">
    <source>
        <dbReference type="Pfam" id="PF13458"/>
    </source>
</evidence>
<dbReference type="RefSeq" id="WP_093556067.1">
    <property type="nucleotide sequence ID" value="NZ_FPBO01000011.1"/>
</dbReference>
<dbReference type="InterPro" id="IPR028081">
    <property type="entry name" value="Leu-bd"/>
</dbReference>
<feature type="domain" description="Leucine-binding protein" evidence="4">
    <location>
        <begin position="30"/>
        <end position="365"/>
    </location>
</feature>
<proteinExistence type="inferred from homology"/>
<accession>A0A1I7JDA0</accession>
<keyword evidence="2 3" id="KW-0732">Signal</keyword>
<gene>
    <name evidence="5" type="ORF">SAMN05216552_101118</name>
</gene>
<protein>
    <submittedName>
        <fullName evidence="5">Branched-chain amino acid transport system substrate-binding protein</fullName>
    </submittedName>
</protein>
<dbReference type="Pfam" id="PF13458">
    <property type="entry name" value="Peripla_BP_6"/>
    <property type="match status" value="1"/>
</dbReference>
<dbReference type="InterPro" id="IPR051010">
    <property type="entry name" value="BCAA_transport"/>
</dbReference>
<comment type="similarity">
    <text evidence="1">Belongs to the leucine-binding protein family.</text>
</comment>
<feature type="signal peptide" evidence="3">
    <location>
        <begin position="1"/>
        <end position="21"/>
    </location>
</feature>
<dbReference type="PANTHER" id="PTHR30483:SF6">
    <property type="entry name" value="PERIPLASMIC BINDING PROTEIN OF ABC TRANSPORTER FOR NATURAL AMINO ACIDS"/>
    <property type="match status" value="1"/>
</dbReference>
<evidence type="ECO:0000256" key="2">
    <source>
        <dbReference type="ARBA" id="ARBA00022729"/>
    </source>
</evidence>
<organism evidence="5 6">
    <name type="scientific">Pseudoduganella namucuonensis</name>
    <dbReference type="NCBI Taxonomy" id="1035707"/>
    <lineage>
        <taxon>Bacteria</taxon>
        <taxon>Pseudomonadati</taxon>
        <taxon>Pseudomonadota</taxon>
        <taxon>Betaproteobacteria</taxon>
        <taxon>Burkholderiales</taxon>
        <taxon>Oxalobacteraceae</taxon>
        <taxon>Telluria group</taxon>
        <taxon>Pseudoduganella</taxon>
    </lineage>
</organism>
<dbReference type="Gene3D" id="3.40.50.2300">
    <property type="match status" value="2"/>
</dbReference>
<dbReference type="PANTHER" id="PTHR30483">
    <property type="entry name" value="LEUCINE-SPECIFIC-BINDING PROTEIN"/>
    <property type="match status" value="1"/>
</dbReference>
<keyword evidence="6" id="KW-1185">Reference proteome</keyword>
<evidence type="ECO:0000256" key="3">
    <source>
        <dbReference type="SAM" id="SignalP"/>
    </source>
</evidence>
<evidence type="ECO:0000256" key="1">
    <source>
        <dbReference type="ARBA" id="ARBA00010062"/>
    </source>
</evidence>
<dbReference type="Proteomes" id="UP000199391">
    <property type="component" value="Unassembled WGS sequence"/>
</dbReference>
<feature type="chain" id="PRO_5011454094" evidence="3">
    <location>
        <begin position="22"/>
        <end position="401"/>
    </location>
</feature>